<feature type="transmembrane region" description="Helical" evidence="1">
    <location>
        <begin position="281"/>
        <end position="299"/>
    </location>
</feature>
<organism evidence="2 3">
    <name type="scientific">Streptomyces spongiae</name>
    <dbReference type="NCBI Taxonomy" id="565072"/>
    <lineage>
        <taxon>Bacteria</taxon>
        <taxon>Bacillati</taxon>
        <taxon>Actinomycetota</taxon>
        <taxon>Actinomycetes</taxon>
        <taxon>Kitasatosporales</taxon>
        <taxon>Streptomycetaceae</taxon>
        <taxon>Streptomyces</taxon>
    </lineage>
</organism>
<evidence type="ECO:0000313" key="3">
    <source>
        <dbReference type="Proteomes" id="UP000400924"/>
    </source>
</evidence>
<dbReference type="OrthoDB" id="3579673at2"/>
<accession>A0A5N8XP68</accession>
<reference evidence="2 3" key="1">
    <citation type="submission" date="2019-07" db="EMBL/GenBank/DDBJ databases">
        <title>New species of Amycolatopsis and Streptomyces.</title>
        <authorList>
            <person name="Duangmal K."/>
            <person name="Teo W.F.A."/>
            <person name="Lipun K."/>
        </authorList>
    </citation>
    <scope>NUCLEOTIDE SEQUENCE [LARGE SCALE GENOMIC DNA]</scope>
    <source>
        <strain evidence="2 3">NBRC 106415</strain>
    </source>
</reference>
<keyword evidence="3" id="KW-1185">Reference proteome</keyword>
<keyword evidence="1" id="KW-1133">Transmembrane helix</keyword>
<comment type="caution">
    <text evidence="2">The sequence shown here is derived from an EMBL/GenBank/DDBJ whole genome shotgun (WGS) entry which is preliminary data.</text>
</comment>
<dbReference type="RefSeq" id="WP_152774719.1">
    <property type="nucleotide sequence ID" value="NZ_VJZC01000286.1"/>
</dbReference>
<proteinExistence type="predicted"/>
<feature type="transmembrane region" description="Helical" evidence="1">
    <location>
        <begin position="98"/>
        <end position="116"/>
    </location>
</feature>
<dbReference type="EMBL" id="VJZC01000286">
    <property type="protein sequence ID" value="MPY61283.1"/>
    <property type="molecule type" value="Genomic_DNA"/>
</dbReference>
<keyword evidence="1" id="KW-0812">Transmembrane</keyword>
<dbReference type="AlphaFoldDB" id="A0A5N8XP68"/>
<evidence type="ECO:0000313" key="2">
    <source>
        <dbReference type="EMBL" id="MPY61283.1"/>
    </source>
</evidence>
<feature type="transmembrane region" description="Helical" evidence="1">
    <location>
        <begin position="209"/>
        <end position="227"/>
    </location>
</feature>
<keyword evidence="1" id="KW-0472">Membrane</keyword>
<dbReference type="Proteomes" id="UP000400924">
    <property type="component" value="Unassembled WGS sequence"/>
</dbReference>
<sequence length="304" mass="32087">MTSLTASSTATRPSRGPRGPRGLLWTVLRLHRPVLIAWAVATAAAAGFLVRLYALGDEARAGQSACGSPGTGLPPCSAVDAITADTTYGNGLSLMATAMSWLVFPVAAWAGAALIGRELESGTADLAWTQSVTPTRWLAARLAVPAVLIASGTGVLVLLYDWARLDGNPDLTGDWYYSEVFLATGPAAVAYALAGLALGVLAGMLTRRALPAGGLGFTASLVLYLVLDHYREDLRPVVTRINPITPDLPRSAWQTETEWGTGMTTTFHPQSHRWPLHLMETGIVLAVAVTATVAAFALLRRRTA</sequence>
<gene>
    <name evidence="2" type="ORF">FNH08_30315</name>
</gene>
<protein>
    <recommendedName>
        <fullName evidence="4">ABC transporter permease</fullName>
    </recommendedName>
</protein>
<feature type="transmembrane region" description="Helical" evidence="1">
    <location>
        <begin position="137"/>
        <end position="160"/>
    </location>
</feature>
<name>A0A5N8XP68_9ACTN</name>
<evidence type="ECO:0000256" key="1">
    <source>
        <dbReference type="SAM" id="Phobius"/>
    </source>
</evidence>
<feature type="transmembrane region" description="Helical" evidence="1">
    <location>
        <begin position="34"/>
        <end position="54"/>
    </location>
</feature>
<feature type="transmembrane region" description="Helical" evidence="1">
    <location>
        <begin position="180"/>
        <end position="202"/>
    </location>
</feature>
<evidence type="ECO:0008006" key="4">
    <source>
        <dbReference type="Google" id="ProtNLM"/>
    </source>
</evidence>